<protein>
    <submittedName>
        <fullName evidence="1">Uncharacterized protein</fullName>
    </submittedName>
</protein>
<accession>A0AAW0KLA7</accession>
<proteinExistence type="predicted"/>
<dbReference type="InterPro" id="IPR055304">
    <property type="entry name" value="CHCHD2/10-like"/>
</dbReference>
<dbReference type="EMBL" id="PKMF04000268">
    <property type="protein sequence ID" value="KAK7840167.1"/>
    <property type="molecule type" value="Genomic_DNA"/>
</dbReference>
<dbReference type="PANTHER" id="PTHR13523:SF18">
    <property type="entry name" value="CHCH DOMAIN-CONTAINING PROTEIN"/>
    <property type="match status" value="1"/>
</dbReference>
<sequence>MGSLGATIADGLAWVTGTSIAHRAMDALMGPRVIKHETVASSASDVPPAPNTNGVGSSTCLEGYRSDISKCEFYMDMLHQCCQNSGTLSA</sequence>
<dbReference type="GO" id="GO:0005634">
    <property type="term" value="C:nucleus"/>
    <property type="evidence" value="ECO:0007669"/>
    <property type="project" value="TreeGrafter"/>
</dbReference>
<dbReference type="AlphaFoldDB" id="A0AAW0KLA7"/>
<reference evidence="1 2" key="1">
    <citation type="journal article" date="2018" name="Sci. Data">
        <title>The draft genome sequence of cork oak.</title>
        <authorList>
            <person name="Ramos A.M."/>
            <person name="Usie A."/>
            <person name="Barbosa P."/>
            <person name="Barros P.M."/>
            <person name="Capote T."/>
            <person name="Chaves I."/>
            <person name="Simoes F."/>
            <person name="Abreu I."/>
            <person name="Carrasquinho I."/>
            <person name="Faro C."/>
            <person name="Guimaraes J.B."/>
            <person name="Mendonca D."/>
            <person name="Nobrega F."/>
            <person name="Rodrigues L."/>
            <person name="Saibo N.J.M."/>
            <person name="Varela M.C."/>
            <person name="Egas C."/>
            <person name="Matos J."/>
            <person name="Miguel C.M."/>
            <person name="Oliveira M.M."/>
            <person name="Ricardo C.P."/>
            <person name="Goncalves S."/>
        </authorList>
    </citation>
    <scope>NUCLEOTIDE SEQUENCE [LARGE SCALE GENOMIC DNA]</scope>
    <source>
        <strain evidence="2">cv. HL8</strain>
    </source>
</reference>
<comment type="caution">
    <text evidence="1">The sequence shown here is derived from an EMBL/GenBank/DDBJ whole genome shotgun (WGS) entry which is preliminary data.</text>
</comment>
<dbReference type="GO" id="GO:0005739">
    <property type="term" value="C:mitochondrion"/>
    <property type="evidence" value="ECO:0007669"/>
    <property type="project" value="TreeGrafter"/>
</dbReference>
<gene>
    <name evidence="1" type="ORF">CFP56_017017</name>
</gene>
<dbReference type="GO" id="GO:0007005">
    <property type="term" value="P:mitochondrion organization"/>
    <property type="evidence" value="ECO:0007669"/>
    <property type="project" value="InterPro"/>
</dbReference>
<dbReference type="PANTHER" id="PTHR13523">
    <property type="entry name" value="COILED-COIL-HELIX-COILED-COIL-HELIX DOMAIN CONTAINING 2/NUR77"/>
    <property type="match status" value="1"/>
</dbReference>
<dbReference type="Proteomes" id="UP000237347">
    <property type="component" value="Unassembled WGS sequence"/>
</dbReference>
<name>A0AAW0KLA7_QUESU</name>
<keyword evidence="2" id="KW-1185">Reference proteome</keyword>
<evidence type="ECO:0000313" key="1">
    <source>
        <dbReference type="EMBL" id="KAK7840167.1"/>
    </source>
</evidence>
<evidence type="ECO:0000313" key="2">
    <source>
        <dbReference type="Proteomes" id="UP000237347"/>
    </source>
</evidence>
<organism evidence="1 2">
    <name type="scientific">Quercus suber</name>
    <name type="common">Cork oak</name>
    <dbReference type="NCBI Taxonomy" id="58331"/>
    <lineage>
        <taxon>Eukaryota</taxon>
        <taxon>Viridiplantae</taxon>
        <taxon>Streptophyta</taxon>
        <taxon>Embryophyta</taxon>
        <taxon>Tracheophyta</taxon>
        <taxon>Spermatophyta</taxon>
        <taxon>Magnoliopsida</taxon>
        <taxon>eudicotyledons</taxon>
        <taxon>Gunneridae</taxon>
        <taxon>Pentapetalae</taxon>
        <taxon>rosids</taxon>
        <taxon>fabids</taxon>
        <taxon>Fagales</taxon>
        <taxon>Fagaceae</taxon>
        <taxon>Quercus</taxon>
    </lineage>
</organism>